<name>A0A1Y0HNC9_9BACT</name>
<organism evidence="1 2">
    <name type="scientific">Sulfurospirillum diekertiae</name>
    <dbReference type="NCBI Taxonomy" id="1854492"/>
    <lineage>
        <taxon>Bacteria</taxon>
        <taxon>Pseudomonadati</taxon>
        <taxon>Campylobacterota</taxon>
        <taxon>Epsilonproteobacteria</taxon>
        <taxon>Campylobacterales</taxon>
        <taxon>Sulfurospirillaceae</taxon>
        <taxon>Sulfurospirillum</taxon>
    </lineage>
</organism>
<evidence type="ECO:0008006" key="3">
    <source>
        <dbReference type="Google" id="ProtNLM"/>
    </source>
</evidence>
<sequence>MKIAIVKLSALGDIIHAMIVLQYIKKKHSRRSD</sequence>
<evidence type="ECO:0000313" key="2">
    <source>
        <dbReference type="Proteomes" id="UP000196005"/>
    </source>
</evidence>
<dbReference type="Proteomes" id="UP000196005">
    <property type="component" value="Chromosome"/>
</dbReference>
<dbReference type="KEGG" id="suls:Sdiek1_2309"/>
<dbReference type="EMBL" id="CP021416">
    <property type="protein sequence ID" value="ARU49460.1"/>
    <property type="molecule type" value="Genomic_DNA"/>
</dbReference>
<accession>A0A1Y0HNC9</accession>
<keyword evidence="2" id="KW-1185">Reference proteome</keyword>
<dbReference type="Gene3D" id="3.40.50.2000">
    <property type="entry name" value="Glycogen Phosphorylase B"/>
    <property type="match status" value="1"/>
</dbReference>
<protein>
    <recommendedName>
        <fullName evidence="3">Lipopolysaccharide heptosyltransferase I</fullName>
    </recommendedName>
</protein>
<dbReference type="AlphaFoldDB" id="A0A1Y0HNC9"/>
<gene>
    <name evidence="1" type="ORF">Sdiek1_2309</name>
</gene>
<dbReference type="SUPFAM" id="SSF53756">
    <property type="entry name" value="UDP-Glycosyltransferase/glycogen phosphorylase"/>
    <property type="match status" value="1"/>
</dbReference>
<reference evidence="2" key="1">
    <citation type="submission" date="2017-05" db="EMBL/GenBank/DDBJ databases">
        <title>Dechlorination kinetics govern the competition between two new strains of the genus Sulfurospirillum.</title>
        <authorList>
            <person name="Buttet G.F."/>
            <person name="Murray A.M."/>
            <person name="Goris T."/>
            <person name="Burion M."/>
            <person name="Lin B."/>
            <person name="Rolle M."/>
            <person name="Maillard J."/>
        </authorList>
    </citation>
    <scope>NUCLEOTIDE SEQUENCE [LARGE SCALE GENOMIC DNA]</scope>
    <source>
        <strain evidence="2">SL2-1</strain>
    </source>
</reference>
<proteinExistence type="predicted"/>
<evidence type="ECO:0000313" key="1">
    <source>
        <dbReference type="EMBL" id="ARU49460.1"/>
    </source>
</evidence>